<proteinExistence type="predicted"/>
<dbReference type="PANTHER" id="PTHR19211">
    <property type="entry name" value="ATP-BINDING TRANSPORT PROTEIN-RELATED"/>
    <property type="match status" value="1"/>
</dbReference>
<feature type="region of interest" description="Disordered" evidence="5">
    <location>
        <begin position="329"/>
        <end position="351"/>
    </location>
</feature>
<dbReference type="PANTHER" id="PTHR19211:SF14">
    <property type="entry name" value="ATP-BINDING CASSETTE SUB-FAMILY F MEMBER 1"/>
    <property type="match status" value="1"/>
</dbReference>
<sequence length="574" mass="62313">MSAQLTLRNVTKSYAGRTVLDGVSLTVRPGEHVAVIGDNGSGKSTLLRLISGEEQSDEGTVTVAAPPGPYGGGIGHLGQTPVPPSSRTVRETLDEALAGLRALERRLRELESGLTEERMAEYGDLLTAYEARDGYAADSRTDRALQALGLGAVDRGRALRTLSGGERARLGLACLLASAPRLMLLDEPANHLDEQALTWLEGQLRAHRGTVVTVTHDRMFLDRVAGTIVEVADGRVTRHGGGYRAYLRERAAARQRHEQAYEEWRRAVAETERRAATTARRVAPGRGMKDGNKLAYDRDAGRVQSSVAGRVRQARERLRRLHRDAVPKPPRLLAFGGEFEAGPRTDPDADEEARAGTASLYGVRVGDRLHVPELHIGRGQRLLVRGPNGAGKSTLLHVLAGTLRPDGGTVRRHGRVGLLPQDPPAARAANGGVGQVRSLLAEFASGLPGTPEEHREHLLSLGLFAPDALDVPVGRLSVGQRQRLALARLLTRRTDLLLLDEPTNHLSPTLVEELEEALERYRGALVVVSHDRTLARRFRGTRVHMRKGRPEPGRSRPVPLAVDPADVQKEGELP</sequence>
<dbReference type="NCBIfam" id="NF000355">
    <property type="entry name" value="ribo_prot_ABC_F"/>
    <property type="match status" value="1"/>
</dbReference>
<protein>
    <submittedName>
        <fullName evidence="7">ABC transporter ATP-binding protein</fullName>
    </submittedName>
</protein>
<dbReference type="InterPro" id="IPR003439">
    <property type="entry name" value="ABC_transporter-like_ATP-bd"/>
</dbReference>
<feature type="region of interest" description="Disordered" evidence="5">
    <location>
        <begin position="542"/>
        <end position="574"/>
    </location>
</feature>
<feature type="coiled-coil region" evidence="4">
    <location>
        <begin position="243"/>
        <end position="281"/>
    </location>
</feature>
<dbReference type="Gene3D" id="3.40.50.300">
    <property type="entry name" value="P-loop containing nucleotide triphosphate hydrolases"/>
    <property type="match status" value="2"/>
</dbReference>
<evidence type="ECO:0000313" key="8">
    <source>
        <dbReference type="Proteomes" id="UP000176005"/>
    </source>
</evidence>
<keyword evidence="4" id="KW-0175">Coiled coil</keyword>
<dbReference type="CDD" id="cd03221">
    <property type="entry name" value="ABCF_EF-3"/>
    <property type="match status" value="1"/>
</dbReference>
<dbReference type="PROSITE" id="PS00211">
    <property type="entry name" value="ABC_TRANSPORTER_1"/>
    <property type="match status" value="2"/>
</dbReference>
<dbReference type="FunFam" id="3.40.50.300:FF:000011">
    <property type="entry name" value="Putative ABC transporter ATP-binding component"/>
    <property type="match status" value="1"/>
</dbReference>
<keyword evidence="8" id="KW-1185">Reference proteome</keyword>
<dbReference type="Proteomes" id="UP000176005">
    <property type="component" value="Unassembled WGS sequence"/>
</dbReference>
<keyword evidence="3 7" id="KW-0067">ATP-binding</keyword>
<dbReference type="GO" id="GO:0005524">
    <property type="term" value="F:ATP binding"/>
    <property type="evidence" value="ECO:0007669"/>
    <property type="project" value="UniProtKB-KW"/>
</dbReference>
<dbReference type="InterPro" id="IPR050611">
    <property type="entry name" value="ABCF"/>
</dbReference>
<reference evidence="7 8" key="1">
    <citation type="journal article" date="2016" name="Front. Microbiol.">
        <title>Comparative Genomics Analysis of Streptomyces Species Reveals Their Adaptation to the Marine Environment and Their Diversity at the Genomic Level.</title>
        <authorList>
            <person name="Tian X."/>
            <person name="Zhang Z."/>
            <person name="Yang T."/>
            <person name="Chen M."/>
            <person name="Li J."/>
            <person name="Chen F."/>
            <person name="Yang J."/>
            <person name="Li W."/>
            <person name="Zhang B."/>
            <person name="Zhang Z."/>
            <person name="Wu J."/>
            <person name="Zhang C."/>
            <person name="Long L."/>
            <person name="Xiao J."/>
        </authorList>
    </citation>
    <scope>NUCLEOTIDE SEQUENCE [LARGE SCALE GENOMIC DNA]</scope>
    <source>
        <strain evidence="7 8">SCSIO 10429</strain>
    </source>
</reference>
<feature type="domain" description="ABC transporter" evidence="6">
    <location>
        <begin position="5"/>
        <end position="258"/>
    </location>
</feature>
<dbReference type="GO" id="GO:0016887">
    <property type="term" value="F:ATP hydrolysis activity"/>
    <property type="evidence" value="ECO:0007669"/>
    <property type="project" value="InterPro"/>
</dbReference>
<dbReference type="EMBL" id="LJGW01000316">
    <property type="protein sequence ID" value="OEV10181.1"/>
    <property type="molecule type" value="Genomic_DNA"/>
</dbReference>
<dbReference type="Pfam" id="PF00005">
    <property type="entry name" value="ABC_tran"/>
    <property type="match status" value="2"/>
</dbReference>
<feature type="coiled-coil region" evidence="4">
    <location>
        <begin position="93"/>
        <end position="120"/>
    </location>
</feature>
<evidence type="ECO:0000256" key="1">
    <source>
        <dbReference type="ARBA" id="ARBA00022737"/>
    </source>
</evidence>
<dbReference type="AlphaFoldDB" id="A0A1E7L238"/>
<gene>
    <name evidence="7" type="ORF">AN218_18660</name>
</gene>
<comment type="caution">
    <text evidence="7">The sequence shown here is derived from an EMBL/GenBank/DDBJ whole genome shotgun (WGS) entry which is preliminary data.</text>
</comment>
<organism evidence="7 8">
    <name type="scientific">Streptomyces nanshensis</name>
    <dbReference type="NCBI Taxonomy" id="518642"/>
    <lineage>
        <taxon>Bacteria</taxon>
        <taxon>Bacillati</taxon>
        <taxon>Actinomycetota</taxon>
        <taxon>Actinomycetes</taxon>
        <taxon>Kitasatosporales</taxon>
        <taxon>Streptomycetaceae</taxon>
        <taxon>Streptomyces</taxon>
    </lineage>
</organism>
<dbReference type="InterPro" id="IPR003593">
    <property type="entry name" value="AAA+_ATPase"/>
</dbReference>
<evidence type="ECO:0000259" key="6">
    <source>
        <dbReference type="PROSITE" id="PS50893"/>
    </source>
</evidence>
<dbReference type="InterPro" id="IPR027417">
    <property type="entry name" value="P-loop_NTPase"/>
</dbReference>
<accession>A0A1E7L238</accession>
<feature type="domain" description="ABC transporter" evidence="6">
    <location>
        <begin position="353"/>
        <end position="573"/>
    </location>
</feature>
<dbReference type="SUPFAM" id="SSF52540">
    <property type="entry name" value="P-loop containing nucleoside triphosphate hydrolases"/>
    <property type="match status" value="2"/>
</dbReference>
<keyword evidence="2" id="KW-0547">Nucleotide-binding</keyword>
<evidence type="ECO:0000256" key="2">
    <source>
        <dbReference type="ARBA" id="ARBA00022741"/>
    </source>
</evidence>
<name>A0A1E7L238_9ACTN</name>
<keyword evidence="1" id="KW-0677">Repeat</keyword>
<evidence type="ECO:0000256" key="4">
    <source>
        <dbReference type="SAM" id="Coils"/>
    </source>
</evidence>
<dbReference type="InterPro" id="IPR017871">
    <property type="entry name" value="ABC_transporter-like_CS"/>
</dbReference>
<evidence type="ECO:0000256" key="3">
    <source>
        <dbReference type="ARBA" id="ARBA00022840"/>
    </source>
</evidence>
<dbReference type="RefSeq" id="WP_070018031.1">
    <property type="nucleotide sequence ID" value="NZ_LJGW01000316.1"/>
</dbReference>
<dbReference type="SMART" id="SM00382">
    <property type="entry name" value="AAA"/>
    <property type="match status" value="2"/>
</dbReference>
<evidence type="ECO:0000313" key="7">
    <source>
        <dbReference type="EMBL" id="OEV10181.1"/>
    </source>
</evidence>
<evidence type="ECO:0000256" key="5">
    <source>
        <dbReference type="SAM" id="MobiDB-lite"/>
    </source>
</evidence>
<dbReference type="PATRIC" id="fig|518642.10.peg.4067"/>
<dbReference type="PROSITE" id="PS50893">
    <property type="entry name" value="ABC_TRANSPORTER_2"/>
    <property type="match status" value="2"/>
</dbReference>